<evidence type="ECO:0000313" key="8">
    <source>
        <dbReference type="EMBL" id="AIH04648.1"/>
    </source>
</evidence>
<dbReference type="eggNOG" id="COG1055">
    <property type="taxonomic scope" value="Bacteria"/>
</dbReference>
<organism evidence="8 9">
    <name type="scientific">Thermodesulfobacterium commune DSM 2178</name>
    <dbReference type="NCBI Taxonomy" id="289377"/>
    <lineage>
        <taxon>Bacteria</taxon>
        <taxon>Pseudomonadati</taxon>
        <taxon>Thermodesulfobacteriota</taxon>
        <taxon>Thermodesulfobacteria</taxon>
        <taxon>Thermodesulfobacteriales</taxon>
        <taxon>Thermodesulfobacteriaceae</taxon>
        <taxon>Thermodesulfobacterium</taxon>
    </lineage>
</organism>
<keyword evidence="5 7" id="KW-1133">Transmembrane helix</keyword>
<dbReference type="PaxDb" id="289377-HL41_08260"/>
<gene>
    <name evidence="8" type="ORF">HL41_08260</name>
</gene>
<dbReference type="EMBL" id="CP008796">
    <property type="protein sequence ID" value="AIH04648.1"/>
    <property type="molecule type" value="Genomic_DNA"/>
</dbReference>
<reference evidence="8 9" key="1">
    <citation type="journal article" date="2015" name="Genome Announc.">
        <title>Genome Sequence of a Sulfate-Reducing Thermophilic Bacterium, Thermodesulfobacterium commune DSM 2178T (Phylum Thermodesulfobacteria).</title>
        <authorList>
            <person name="Bhatnagar S."/>
            <person name="Badger J.H."/>
            <person name="Madupu R."/>
            <person name="Khouri H.M."/>
            <person name="O'Connor E.M."/>
            <person name="Robb F.T."/>
            <person name="Ward N.L."/>
            <person name="Eisen J.A."/>
        </authorList>
    </citation>
    <scope>NUCLEOTIDE SEQUENCE [LARGE SCALE GENOMIC DNA]</scope>
    <source>
        <strain evidence="8 9">DSM 2178</strain>
    </source>
</reference>
<dbReference type="RefSeq" id="WP_051754599.1">
    <property type="nucleotide sequence ID" value="NZ_CP008796.1"/>
</dbReference>
<dbReference type="AlphaFoldDB" id="A0A075WVY6"/>
<evidence type="ECO:0000256" key="3">
    <source>
        <dbReference type="ARBA" id="ARBA00022475"/>
    </source>
</evidence>
<evidence type="ECO:0000256" key="5">
    <source>
        <dbReference type="ARBA" id="ARBA00022989"/>
    </source>
</evidence>
<proteinExistence type="inferred from homology"/>
<evidence type="ECO:0000313" key="9">
    <source>
        <dbReference type="Proteomes" id="UP000028481"/>
    </source>
</evidence>
<feature type="transmembrane region" description="Helical" evidence="7">
    <location>
        <begin position="299"/>
        <end position="320"/>
    </location>
</feature>
<dbReference type="PRINTS" id="PR00758">
    <property type="entry name" value="ARSENICPUMP"/>
</dbReference>
<feature type="transmembrane region" description="Helical" evidence="7">
    <location>
        <begin position="119"/>
        <end position="137"/>
    </location>
</feature>
<dbReference type="PANTHER" id="PTHR10283:SF92">
    <property type="entry name" value="LOW-AFFINITY PHOSPHATE TRANSPORTER PHO91"/>
    <property type="match status" value="1"/>
</dbReference>
<dbReference type="CDD" id="cd01115">
    <property type="entry name" value="SLC13_permease"/>
    <property type="match status" value="1"/>
</dbReference>
<feature type="transmembrane region" description="Helical" evidence="7">
    <location>
        <begin position="356"/>
        <end position="378"/>
    </location>
</feature>
<dbReference type="HOGENOM" id="CLU_005170_0_0_0"/>
<sequence length="503" mass="55250">MAKEKRPEGLPEPPKEIYVAKEKRKINWKRIFFIFLGLACFFAVYFSPPWPDAVDPLGKHFPLSQQAKGAIGLFLMAGIWWVFEVVPIGVTSIAIGVFQALFAIRSAKDAFRDFMDPSVMFIFGSVVVGIAFTKTGLTKRIAYKMLEIVGERTSMILLGALVVTAALTHFMAHTAAAATVFPILLAINSLYGESEKPTKFGKALFIGMAYAAGAGSIVTFLGAARGPAAAGMFKEFTGRDIGFFELTKYMFLIGWLMVFLIWLYFIIVLKPEKSVIKGLKEKVKHMMKELGPMTIQEKLVIIIVIAVVLVMSAQSFVPALQPLDRAAIMLCSTLLFFLLGILTVKELEEVPWNIILLFSGAMSIGFCLWKTGAAQWIAVNWLALFKSAPWIIFVLGVSVFVLLMTNFIMNVAAIAISLPVSLVIAQYLGVAPDVILYSSLVTAGMPFLLLIGAAPNAIAYQSGQFTPGEFFKHGIVMSIVLILVLAFFVVVIWPFLGMPILLK</sequence>
<dbReference type="InterPro" id="IPR000802">
    <property type="entry name" value="Arsenical_pump_ArsB"/>
</dbReference>
<dbReference type="PIRSF" id="PIRSF002457">
    <property type="entry name" value="DASS"/>
    <property type="match status" value="1"/>
</dbReference>
<evidence type="ECO:0000256" key="2">
    <source>
        <dbReference type="ARBA" id="ARBA00007349"/>
    </source>
</evidence>
<dbReference type="STRING" id="289377.HL41_08260"/>
<dbReference type="KEGG" id="tcm:HL41_08260"/>
<dbReference type="Proteomes" id="UP000028481">
    <property type="component" value="Chromosome"/>
</dbReference>
<feature type="transmembrane region" description="Helical" evidence="7">
    <location>
        <begin position="203"/>
        <end position="224"/>
    </location>
</feature>
<feature type="transmembrane region" description="Helical" evidence="7">
    <location>
        <begin position="249"/>
        <end position="269"/>
    </location>
</feature>
<dbReference type="PANTHER" id="PTHR10283">
    <property type="entry name" value="SOLUTE CARRIER FAMILY 13 MEMBER"/>
    <property type="match status" value="1"/>
</dbReference>
<dbReference type="OrthoDB" id="9763713at2"/>
<keyword evidence="9" id="KW-1185">Reference proteome</keyword>
<comment type="subcellular location">
    <subcellularLocation>
        <location evidence="1">Cell membrane</location>
        <topology evidence="1">Multi-pass membrane protein</topology>
    </subcellularLocation>
</comment>
<feature type="transmembrane region" description="Helical" evidence="7">
    <location>
        <begin position="173"/>
        <end position="191"/>
    </location>
</feature>
<feature type="transmembrane region" description="Helical" evidence="7">
    <location>
        <begin position="434"/>
        <end position="454"/>
    </location>
</feature>
<dbReference type="GO" id="GO:0015105">
    <property type="term" value="F:arsenite transmembrane transporter activity"/>
    <property type="evidence" value="ECO:0007669"/>
    <property type="project" value="InterPro"/>
</dbReference>
<comment type="similarity">
    <text evidence="2">Belongs to the SLC13A/DASS transporter (TC 2.A.47) family. DIT1 subfamily.</text>
</comment>
<dbReference type="GO" id="GO:0005315">
    <property type="term" value="F:phosphate transmembrane transporter activity"/>
    <property type="evidence" value="ECO:0007669"/>
    <property type="project" value="TreeGrafter"/>
</dbReference>
<dbReference type="InterPro" id="IPR001898">
    <property type="entry name" value="SLC13A/DASS"/>
</dbReference>
<evidence type="ECO:0000256" key="6">
    <source>
        <dbReference type="ARBA" id="ARBA00023136"/>
    </source>
</evidence>
<keyword evidence="4 7" id="KW-0812">Transmembrane</keyword>
<feature type="transmembrane region" description="Helical" evidence="7">
    <location>
        <begin position="31"/>
        <end position="47"/>
    </location>
</feature>
<evidence type="ECO:0000256" key="1">
    <source>
        <dbReference type="ARBA" id="ARBA00004651"/>
    </source>
</evidence>
<feature type="transmembrane region" description="Helical" evidence="7">
    <location>
        <begin position="475"/>
        <end position="496"/>
    </location>
</feature>
<keyword evidence="6 7" id="KW-0472">Membrane</keyword>
<protein>
    <submittedName>
        <fullName evidence="8">Transporter</fullName>
    </submittedName>
</protein>
<name>A0A075WVY6_9BACT</name>
<dbReference type="Pfam" id="PF00939">
    <property type="entry name" value="Na_sulph_symp"/>
    <property type="match status" value="1"/>
</dbReference>
<feature type="transmembrane region" description="Helical" evidence="7">
    <location>
        <begin position="326"/>
        <end position="344"/>
    </location>
</feature>
<feature type="transmembrane region" description="Helical" evidence="7">
    <location>
        <begin position="411"/>
        <end position="428"/>
    </location>
</feature>
<feature type="transmembrane region" description="Helical" evidence="7">
    <location>
        <begin position="384"/>
        <end position="404"/>
    </location>
</feature>
<dbReference type="GO" id="GO:0005886">
    <property type="term" value="C:plasma membrane"/>
    <property type="evidence" value="ECO:0007669"/>
    <property type="project" value="UniProtKB-SubCell"/>
</dbReference>
<accession>A0A075WVY6</accession>
<keyword evidence="3" id="KW-1003">Cell membrane</keyword>
<evidence type="ECO:0000256" key="4">
    <source>
        <dbReference type="ARBA" id="ARBA00022692"/>
    </source>
</evidence>
<dbReference type="InterPro" id="IPR030676">
    <property type="entry name" value="CitT-rel"/>
</dbReference>
<evidence type="ECO:0000256" key="7">
    <source>
        <dbReference type="SAM" id="Phobius"/>
    </source>
</evidence>